<feature type="transmembrane region" description="Helical" evidence="1">
    <location>
        <begin position="45"/>
        <end position="62"/>
    </location>
</feature>
<feature type="transmembrane region" description="Helical" evidence="1">
    <location>
        <begin position="164"/>
        <end position="189"/>
    </location>
</feature>
<feature type="transmembrane region" description="Helical" evidence="1">
    <location>
        <begin position="262"/>
        <end position="285"/>
    </location>
</feature>
<sequence>MSNNFSKNKTITSFTNPVDRITAMWAFSEAAFGGILHALKIPFTGLFVGGAAVIFISLIALYSNKSTTILRSTLLVVLIKFIISPYTPINAYFSVFAEAILGVFLFGVIKHYSFATLLLGLGSLLFSAFQKILVITILFGYTIWESIDIFSNYVINIFSSTGNVSIAFSYFLIGLYIFIHLTGGIIAGITAGRIPKWINNFSGEIEYDKIIPTDEIKKKEGKRKRKPWFQKRSGIFLIVMAIILVALSYLGNGSESNLPLNILIMFIRSIIITSLWFVFISPIATKFLQKFLNNKKSTYSGEVENILNLLPEMKAIVKYSWEKSNVKNGLSRLKLFTSYLFVIILGGFE</sequence>
<evidence type="ECO:0000256" key="1">
    <source>
        <dbReference type="SAM" id="Phobius"/>
    </source>
</evidence>
<protein>
    <submittedName>
        <fullName evidence="2">Uncharacterized protein</fullName>
    </submittedName>
</protein>
<accession>A0A3B1D8Q6</accession>
<dbReference type="EMBL" id="UOGD01000404">
    <property type="protein sequence ID" value="VAX28135.1"/>
    <property type="molecule type" value="Genomic_DNA"/>
</dbReference>
<name>A0A3B1D8Q6_9ZZZZ</name>
<reference evidence="2" key="1">
    <citation type="submission" date="2018-06" db="EMBL/GenBank/DDBJ databases">
        <authorList>
            <person name="Zhirakovskaya E."/>
        </authorList>
    </citation>
    <scope>NUCLEOTIDE SEQUENCE</scope>
</reference>
<keyword evidence="1" id="KW-0472">Membrane</keyword>
<feature type="transmembrane region" description="Helical" evidence="1">
    <location>
        <begin position="116"/>
        <end position="144"/>
    </location>
</feature>
<evidence type="ECO:0000313" key="2">
    <source>
        <dbReference type="EMBL" id="VAX28135.1"/>
    </source>
</evidence>
<feature type="transmembrane region" description="Helical" evidence="1">
    <location>
        <begin position="69"/>
        <end position="86"/>
    </location>
</feature>
<keyword evidence="1" id="KW-1133">Transmembrane helix</keyword>
<gene>
    <name evidence="2" type="ORF">MNBD_IGNAVI01-2966</name>
</gene>
<feature type="transmembrane region" description="Helical" evidence="1">
    <location>
        <begin position="233"/>
        <end position="250"/>
    </location>
</feature>
<organism evidence="2">
    <name type="scientific">hydrothermal vent metagenome</name>
    <dbReference type="NCBI Taxonomy" id="652676"/>
    <lineage>
        <taxon>unclassified sequences</taxon>
        <taxon>metagenomes</taxon>
        <taxon>ecological metagenomes</taxon>
    </lineage>
</organism>
<dbReference type="AlphaFoldDB" id="A0A3B1D8Q6"/>
<proteinExistence type="predicted"/>
<keyword evidence="1" id="KW-0812">Transmembrane</keyword>